<name>X0WVX5_9ZZZZ</name>
<gene>
    <name evidence="1" type="ORF">S01H1_68822</name>
</gene>
<organism evidence="1">
    <name type="scientific">marine sediment metagenome</name>
    <dbReference type="NCBI Taxonomy" id="412755"/>
    <lineage>
        <taxon>unclassified sequences</taxon>
        <taxon>metagenomes</taxon>
        <taxon>ecological metagenomes</taxon>
    </lineage>
</organism>
<protein>
    <recommendedName>
        <fullName evidence="2">Cell shape determination protein CcmA</fullName>
    </recommendedName>
</protein>
<dbReference type="PANTHER" id="PTHR35024:SF4">
    <property type="entry name" value="POLYMER-FORMING CYTOSKELETAL PROTEIN"/>
    <property type="match status" value="1"/>
</dbReference>
<dbReference type="Pfam" id="PF04519">
    <property type="entry name" value="Bactofilin"/>
    <property type="match status" value="1"/>
</dbReference>
<feature type="non-terminal residue" evidence="1">
    <location>
        <position position="118"/>
    </location>
</feature>
<dbReference type="EMBL" id="BARS01045652">
    <property type="protein sequence ID" value="GAG35119.1"/>
    <property type="molecule type" value="Genomic_DNA"/>
</dbReference>
<comment type="caution">
    <text evidence="1">The sequence shown here is derived from an EMBL/GenBank/DDBJ whole genome shotgun (WGS) entry which is preliminary data.</text>
</comment>
<reference evidence="1" key="1">
    <citation type="journal article" date="2014" name="Front. Microbiol.">
        <title>High frequency of phylogenetically diverse reductive dehalogenase-homologous genes in deep subseafloor sedimentary metagenomes.</title>
        <authorList>
            <person name="Kawai M."/>
            <person name="Futagami T."/>
            <person name="Toyoda A."/>
            <person name="Takaki Y."/>
            <person name="Nishi S."/>
            <person name="Hori S."/>
            <person name="Arai W."/>
            <person name="Tsubouchi T."/>
            <person name="Morono Y."/>
            <person name="Uchiyama I."/>
            <person name="Ito T."/>
            <person name="Fujiyama A."/>
            <person name="Inagaki F."/>
            <person name="Takami H."/>
        </authorList>
    </citation>
    <scope>NUCLEOTIDE SEQUENCE</scope>
    <source>
        <strain evidence="1">Expedition CK06-06</strain>
    </source>
</reference>
<accession>X0WVX5</accession>
<dbReference type="PANTHER" id="PTHR35024">
    <property type="entry name" value="HYPOTHETICAL CYTOSOLIC PROTEIN"/>
    <property type="match status" value="1"/>
</dbReference>
<dbReference type="AlphaFoldDB" id="X0WVX5"/>
<sequence length="118" mass="12535">MDDSNRVLLINEDTILKGEITNGGRIEICGYVEGTIVGENLIVRPGGRCHGTIDVQSAEIYGTLQGEISVRQLMSVRSTGSVSGNVQYGRLAMEFGGDLTADLRNIPPTIGGDLDLAV</sequence>
<evidence type="ECO:0008006" key="2">
    <source>
        <dbReference type="Google" id="ProtNLM"/>
    </source>
</evidence>
<evidence type="ECO:0000313" key="1">
    <source>
        <dbReference type="EMBL" id="GAG35119.1"/>
    </source>
</evidence>
<proteinExistence type="predicted"/>
<dbReference type="InterPro" id="IPR007607">
    <property type="entry name" value="BacA/B"/>
</dbReference>